<reference evidence="5" key="1">
    <citation type="submission" date="2022-12" db="EMBL/GenBank/DDBJ databases">
        <authorList>
            <person name="Brejova B."/>
        </authorList>
    </citation>
    <scope>NUCLEOTIDE SEQUENCE</scope>
</reference>
<dbReference type="InterPro" id="IPR034352">
    <property type="entry name" value="Rim4_RRM1"/>
</dbReference>
<dbReference type="PROSITE" id="PS50102">
    <property type="entry name" value="RRM"/>
    <property type="match status" value="2"/>
</dbReference>
<dbReference type="Gene3D" id="3.30.70.330">
    <property type="match status" value="2"/>
</dbReference>
<dbReference type="SUPFAM" id="SSF54928">
    <property type="entry name" value="RNA-binding domain, RBD"/>
    <property type="match status" value="2"/>
</dbReference>
<evidence type="ECO:0000313" key="6">
    <source>
        <dbReference type="Proteomes" id="UP001152885"/>
    </source>
</evidence>
<dbReference type="GO" id="GO:0003723">
    <property type="term" value="F:RNA binding"/>
    <property type="evidence" value="ECO:0007669"/>
    <property type="project" value="UniProtKB-UniRule"/>
</dbReference>
<dbReference type="CDD" id="cd12453">
    <property type="entry name" value="RRM1_RIM4_like"/>
    <property type="match status" value="1"/>
</dbReference>
<keyword evidence="1 2" id="KW-0694">RNA-binding</keyword>
<feature type="domain" description="RRM" evidence="4">
    <location>
        <begin position="92"/>
        <end position="171"/>
    </location>
</feature>
<dbReference type="InterPro" id="IPR035979">
    <property type="entry name" value="RBD_domain_sf"/>
</dbReference>
<dbReference type="Pfam" id="PF00076">
    <property type="entry name" value="RRM_1"/>
    <property type="match status" value="2"/>
</dbReference>
<dbReference type="OrthoDB" id="410044at2759"/>
<dbReference type="InterPro" id="IPR000504">
    <property type="entry name" value="RRM_dom"/>
</dbReference>
<name>A0A9W4TZX4_9ASCO</name>
<evidence type="ECO:0000313" key="5">
    <source>
        <dbReference type="EMBL" id="CAI5759418.1"/>
    </source>
</evidence>
<gene>
    <name evidence="5" type="ORF">CANVERA_P3931</name>
</gene>
<protein>
    <recommendedName>
        <fullName evidence="4">RRM domain-containing protein</fullName>
    </recommendedName>
</protein>
<dbReference type="Proteomes" id="UP001152885">
    <property type="component" value="Unassembled WGS sequence"/>
</dbReference>
<feature type="domain" description="RRM" evidence="4">
    <location>
        <begin position="274"/>
        <end position="348"/>
    </location>
</feature>
<dbReference type="InterPro" id="IPR012677">
    <property type="entry name" value="Nucleotide-bd_a/b_plait_sf"/>
</dbReference>
<evidence type="ECO:0000256" key="1">
    <source>
        <dbReference type="ARBA" id="ARBA00022884"/>
    </source>
</evidence>
<feature type="region of interest" description="Disordered" evidence="3">
    <location>
        <begin position="375"/>
        <end position="397"/>
    </location>
</feature>
<sequence length="502" mass="57469">MSDLEDFYESKLRDSTVNSFHQLEKTVSPKDTSINMNSLYSTSPWVNKAGSSSSANTEDVVIEQTAKLSLNSDSGKSLNSNSTAFIKGKPSACVFVASLKADLTDDELCLSVTHHFGKWGQLTTVKVLRDTSNRPYAFVQYTNDEESKLAIKYGHNSVLDGRNIRCEAAKVNRTLFVTFKTIINKNEVKLQLEKFGEIEELIPSTPKGGVFKDYHKSYKSWFCKFVYRDDAIRAFASLQDNSDLKIEWSQNIDKAKFRIINNFEKSTKPKFDKFSIFIGQLSSEVDENDLRTRFERHGEILEINLVKKINNTFAFIKYKDESSAASAVERENHSMFCNKTMHVQYKETQVYHHHSKSFNVPLAPPPINLNKKQKEKSKFNGNNFNKSIKRNDQGKKYSWSPTQLNVTDQEPKFNSTTTNFIPNGQGYPIYYYIPVENKENELKQQAITTGPSFYNVYPTFLPMENNNDSSTSVKNDSPMYNIPPSFMYYPSENDITSQEKKS</sequence>
<evidence type="ECO:0000256" key="3">
    <source>
        <dbReference type="SAM" id="MobiDB-lite"/>
    </source>
</evidence>
<evidence type="ECO:0000256" key="2">
    <source>
        <dbReference type="PROSITE-ProRule" id="PRU00176"/>
    </source>
</evidence>
<accession>A0A9W4TZX4</accession>
<organism evidence="5 6">
    <name type="scientific">Candida verbasci</name>
    <dbReference type="NCBI Taxonomy" id="1227364"/>
    <lineage>
        <taxon>Eukaryota</taxon>
        <taxon>Fungi</taxon>
        <taxon>Dikarya</taxon>
        <taxon>Ascomycota</taxon>
        <taxon>Saccharomycotina</taxon>
        <taxon>Pichiomycetes</taxon>
        <taxon>Debaryomycetaceae</taxon>
        <taxon>Candida/Lodderomyces clade</taxon>
        <taxon>Candida</taxon>
    </lineage>
</organism>
<evidence type="ECO:0000259" key="4">
    <source>
        <dbReference type="PROSITE" id="PS50102"/>
    </source>
</evidence>
<dbReference type="AlphaFoldDB" id="A0A9W4TZX4"/>
<comment type="caution">
    <text evidence="5">The sequence shown here is derived from an EMBL/GenBank/DDBJ whole genome shotgun (WGS) entry which is preliminary data.</text>
</comment>
<dbReference type="SMART" id="SM00360">
    <property type="entry name" value="RRM"/>
    <property type="match status" value="2"/>
</dbReference>
<keyword evidence="6" id="KW-1185">Reference proteome</keyword>
<proteinExistence type="predicted"/>
<dbReference type="EMBL" id="CANTUO010000004">
    <property type="protein sequence ID" value="CAI5759418.1"/>
    <property type="molecule type" value="Genomic_DNA"/>
</dbReference>
<dbReference type="PANTHER" id="PTHR21245">
    <property type="entry name" value="HETEROGENEOUS NUCLEAR RIBONUCLEOPROTEIN"/>
    <property type="match status" value="1"/>
</dbReference>